<dbReference type="InterPro" id="IPR028082">
    <property type="entry name" value="Peripla_BP_I"/>
</dbReference>
<dbReference type="Gene3D" id="3.40.50.2300">
    <property type="match status" value="2"/>
</dbReference>
<feature type="signal peptide" evidence="4">
    <location>
        <begin position="1"/>
        <end position="20"/>
    </location>
</feature>
<organism evidence="6 7">
    <name type="scientific">Marispirochaeta aestuarii</name>
    <dbReference type="NCBI Taxonomy" id="1963862"/>
    <lineage>
        <taxon>Bacteria</taxon>
        <taxon>Pseudomonadati</taxon>
        <taxon>Spirochaetota</taxon>
        <taxon>Spirochaetia</taxon>
        <taxon>Spirochaetales</taxon>
        <taxon>Spirochaetaceae</taxon>
        <taxon>Marispirochaeta</taxon>
    </lineage>
</organism>
<dbReference type="RefSeq" id="WP_083049388.1">
    <property type="nucleotide sequence ID" value="NZ_MWQY01000006.1"/>
</dbReference>
<sequence>MKRVIAVVLILSLFAMGTFAEGQKEGAGEKGGYRIALSNDYAGNSWRQTMIKDWETAAKIAIDKGIVKEAPVFTTNESSAAEQAAQIQNLILEGYDAIVLNAASPTALNGAVRQALDAGIVVVSFDNVITEERAWRLVTDFQYMGAAQVEFIADRMDSADILEIRGLAGTYVNDAIHEGAMEALKNYPKLKIIGEVYGNWTQSVAQREVAGILPSLSKVDAVITQGGDGYGAVKAFEAAGKKIPMVMMGNRYDEMTIWKEMKEDSGYETISISIAPGVATIAFWTAVEVLNGTDVPKEILLPPLTVTEESLDFHLENTEPGGVASIIYPQEWVQELIKNWKAGDPPPADPLPM</sequence>
<dbReference type="SUPFAM" id="SSF53822">
    <property type="entry name" value="Periplasmic binding protein-like I"/>
    <property type="match status" value="1"/>
</dbReference>
<keyword evidence="3 4" id="KW-0732">Signal</keyword>
<dbReference type="Pfam" id="PF13407">
    <property type="entry name" value="Peripla_BP_4"/>
    <property type="match status" value="1"/>
</dbReference>
<feature type="domain" description="Periplasmic binding protein" evidence="5">
    <location>
        <begin position="35"/>
        <end position="293"/>
    </location>
</feature>
<dbReference type="OrthoDB" id="9814427at2"/>
<comment type="subcellular location">
    <subcellularLocation>
        <location evidence="1">Cell envelope</location>
    </subcellularLocation>
</comment>
<evidence type="ECO:0000256" key="1">
    <source>
        <dbReference type="ARBA" id="ARBA00004196"/>
    </source>
</evidence>
<feature type="chain" id="PRO_5012892135" evidence="4">
    <location>
        <begin position="21"/>
        <end position="353"/>
    </location>
</feature>
<proteinExistence type="inferred from homology"/>
<comment type="similarity">
    <text evidence="2">Belongs to the bacterial solute-binding protein 2 family.</text>
</comment>
<dbReference type="EMBL" id="MWQY01000006">
    <property type="protein sequence ID" value="ORC36253.1"/>
    <property type="molecule type" value="Genomic_DNA"/>
</dbReference>
<dbReference type="AlphaFoldDB" id="A0A1Y1RZJ1"/>
<dbReference type="GO" id="GO:0030313">
    <property type="term" value="C:cell envelope"/>
    <property type="evidence" value="ECO:0007669"/>
    <property type="project" value="UniProtKB-SubCell"/>
</dbReference>
<dbReference type="PANTHER" id="PTHR46847">
    <property type="entry name" value="D-ALLOSE-BINDING PERIPLASMIC PROTEIN-RELATED"/>
    <property type="match status" value="1"/>
</dbReference>
<protein>
    <submittedName>
        <fullName evidence="6">ABC transporter substrate-binding protein</fullName>
    </submittedName>
</protein>
<accession>A0A1Y1RZJ1</accession>
<evidence type="ECO:0000313" key="7">
    <source>
        <dbReference type="Proteomes" id="UP000192343"/>
    </source>
</evidence>
<evidence type="ECO:0000313" key="6">
    <source>
        <dbReference type="EMBL" id="ORC36253.1"/>
    </source>
</evidence>
<reference evidence="6 7" key="1">
    <citation type="submission" date="2017-03" db="EMBL/GenBank/DDBJ databases">
        <title>Draft Genome sequence of Marispirochaeta sp. strain JC444.</title>
        <authorList>
            <person name="Shivani Y."/>
            <person name="Subhash Y."/>
            <person name="Sasikala C."/>
            <person name="Ramana C."/>
        </authorList>
    </citation>
    <scope>NUCLEOTIDE SEQUENCE [LARGE SCALE GENOMIC DNA]</scope>
    <source>
        <strain evidence="6 7">JC444</strain>
    </source>
</reference>
<dbReference type="STRING" id="1963862.B4O97_06585"/>
<evidence type="ECO:0000256" key="2">
    <source>
        <dbReference type="ARBA" id="ARBA00007639"/>
    </source>
</evidence>
<comment type="caution">
    <text evidence="6">The sequence shown here is derived from an EMBL/GenBank/DDBJ whole genome shotgun (WGS) entry which is preliminary data.</text>
</comment>
<dbReference type="InterPro" id="IPR025997">
    <property type="entry name" value="SBP_2_dom"/>
</dbReference>
<evidence type="ECO:0000256" key="4">
    <source>
        <dbReference type="SAM" id="SignalP"/>
    </source>
</evidence>
<gene>
    <name evidence="6" type="ORF">B4O97_06585</name>
</gene>
<evidence type="ECO:0000256" key="3">
    <source>
        <dbReference type="ARBA" id="ARBA00022729"/>
    </source>
</evidence>
<dbReference type="GO" id="GO:0030246">
    <property type="term" value="F:carbohydrate binding"/>
    <property type="evidence" value="ECO:0007669"/>
    <property type="project" value="UniProtKB-ARBA"/>
</dbReference>
<dbReference type="CDD" id="cd19997">
    <property type="entry name" value="PBP1_ABC_sugar_binding-like"/>
    <property type="match status" value="1"/>
</dbReference>
<dbReference type="PANTHER" id="PTHR46847:SF1">
    <property type="entry name" value="D-ALLOSE-BINDING PERIPLASMIC PROTEIN-RELATED"/>
    <property type="match status" value="1"/>
</dbReference>
<dbReference type="Proteomes" id="UP000192343">
    <property type="component" value="Unassembled WGS sequence"/>
</dbReference>
<keyword evidence="7" id="KW-1185">Reference proteome</keyword>
<name>A0A1Y1RZJ1_9SPIO</name>
<evidence type="ECO:0000259" key="5">
    <source>
        <dbReference type="Pfam" id="PF13407"/>
    </source>
</evidence>